<evidence type="ECO:0000259" key="8">
    <source>
        <dbReference type="PROSITE" id="PS50893"/>
    </source>
</evidence>
<protein>
    <submittedName>
        <fullName evidence="10">ATP-binding cassette subfamily C protein</fullName>
    </submittedName>
</protein>
<dbReference type="GO" id="GO:0015421">
    <property type="term" value="F:ABC-type oligopeptide transporter activity"/>
    <property type="evidence" value="ECO:0007669"/>
    <property type="project" value="TreeGrafter"/>
</dbReference>
<dbReference type="PANTHER" id="PTHR43394">
    <property type="entry name" value="ATP-DEPENDENT PERMEASE MDL1, MITOCHONDRIAL"/>
    <property type="match status" value="1"/>
</dbReference>
<dbReference type="Proteomes" id="UP000295150">
    <property type="component" value="Unassembled WGS sequence"/>
</dbReference>
<dbReference type="PANTHER" id="PTHR43394:SF1">
    <property type="entry name" value="ATP-BINDING CASSETTE SUB-FAMILY B MEMBER 10, MITOCHONDRIAL"/>
    <property type="match status" value="1"/>
</dbReference>
<feature type="transmembrane region" description="Helical" evidence="7">
    <location>
        <begin position="174"/>
        <end position="191"/>
    </location>
</feature>
<feature type="domain" description="ABC transporter" evidence="8">
    <location>
        <begin position="346"/>
        <end position="570"/>
    </location>
</feature>
<dbReference type="Gene3D" id="3.40.50.300">
    <property type="entry name" value="P-loop containing nucleotide triphosphate hydrolases"/>
    <property type="match status" value="1"/>
</dbReference>
<comment type="subcellular location">
    <subcellularLocation>
        <location evidence="1">Cell membrane</location>
        <topology evidence="1">Multi-pass membrane protein</topology>
    </subcellularLocation>
</comment>
<evidence type="ECO:0000313" key="10">
    <source>
        <dbReference type="EMBL" id="TDO07732.1"/>
    </source>
</evidence>
<dbReference type="OrthoDB" id="9806127at2"/>
<dbReference type="InterPro" id="IPR027417">
    <property type="entry name" value="P-loop_NTPase"/>
</dbReference>
<dbReference type="PROSITE" id="PS50893">
    <property type="entry name" value="ABC_TRANSPORTER_2"/>
    <property type="match status" value="1"/>
</dbReference>
<keyword evidence="11" id="KW-1185">Reference proteome</keyword>
<evidence type="ECO:0000256" key="3">
    <source>
        <dbReference type="ARBA" id="ARBA00022741"/>
    </source>
</evidence>
<keyword evidence="4 10" id="KW-0067">ATP-binding</keyword>
<dbReference type="Gene3D" id="1.20.1560.10">
    <property type="entry name" value="ABC transporter type 1, transmembrane domain"/>
    <property type="match status" value="1"/>
</dbReference>
<proteinExistence type="predicted"/>
<evidence type="ECO:0000259" key="9">
    <source>
        <dbReference type="PROSITE" id="PS50929"/>
    </source>
</evidence>
<name>A0A4R6HGQ0_9GAMM</name>
<keyword evidence="2 7" id="KW-0812">Transmembrane</keyword>
<keyword evidence="5 7" id="KW-1133">Transmembrane helix</keyword>
<accession>A0A4R6HGQ0</accession>
<dbReference type="SUPFAM" id="SSF90123">
    <property type="entry name" value="ABC transporter transmembrane region"/>
    <property type="match status" value="1"/>
</dbReference>
<feature type="domain" description="ABC transmembrane type-1" evidence="9">
    <location>
        <begin position="16"/>
        <end position="312"/>
    </location>
</feature>
<dbReference type="PROSITE" id="PS00211">
    <property type="entry name" value="ABC_TRANSPORTER_1"/>
    <property type="match status" value="1"/>
</dbReference>
<dbReference type="GO" id="GO:0005524">
    <property type="term" value="F:ATP binding"/>
    <property type="evidence" value="ECO:0007669"/>
    <property type="project" value="UniProtKB-KW"/>
</dbReference>
<dbReference type="RefSeq" id="WP_133483210.1">
    <property type="nucleotide sequence ID" value="NZ_SNWH01000008.1"/>
</dbReference>
<dbReference type="Pfam" id="PF00664">
    <property type="entry name" value="ABC_membrane"/>
    <property type="match status" value="1"/>
</dbReference>
<dbReference type="InterPro" id="IPR036640">
    <property type="entry name" value="ABC1_TM_sf"/>
</dbReference>
<dbReference type="Pfam" id="PF00005">
    <property type="entry name" value="ABC_tran"/>
    <property type="match status" value="1"/>
</dbReference>
<evidence type="ECO:0000313" key="11">
    <source>
        <dbReference type="Proteomes" id="UP000295150"/>
    </source>
</evidence>
<dbReference type="AlphaFoldDB" id="A0A4R6HGQ0"/>
<sequence length="570" mass="62239">MRLLSAFFRLYPRRTVLMLICLLFAGIAEGIGLTTILPLLSVALGEDGQGNAFSVKVLSIMEAIGLPTTVGVILTIIVLGMTVKSALVLLANRQVGYTVARVATDLRLELIRSLLASRWEHYLRQPAGSLANSVATEATRAATGYEHCANVIALFIQVVVYAIVALMIGWQATLVSLTLGVLMSLMLFRLVRASKRAGKQQTRLMRDLLSRLTDTLGSVKPLKAMARYNVADALLQRQTHRLNRAMERQVLAREGMKAIQEPILTLFIAVGLYLALVVWGLSLPSVMVMIFLLARVVIQLNQLQRRYQQMQTQESAYWALKDAVKSAQDNAEPAGGSLTPTLEKAILFRGVHFHYGDHTILNETDLTIPAYSFVALIGPSGAGKTTLLDLLCMLLEPTSGDVTIDGIPGSQIDRLAWRRMIGYVPQETLLLHDSVLANVTLGDPTLSEADAERALRQADAWAFVSQMFKGIHSSVGERGARLSGGQRQRIVIARALAHRPKLLILDEATSALDPAAEAAISETLRGLKNELTILAVSHQPALVHAADHVYRLEKGQLSRVADIEPLHVPA</sequence>
<dbReference type="GO" id="GO:0005886">
    <property type="term" value="C:plasma membrane"/>
    <property type="evidence" value="ECO:0007669"/>
    <property type="project" value="UniProtKB-SubCell"/>
</dbReference>
<comment type="caution">
    <text evidence="10">The sequence shown here is derived from an EMBL/GenBank/DDBJ whole genome shotgun (WGS) entry which is preliminary data.</text>
</comment>
<evidence type="ECO:0000256" key="7">
    <source>
        <dbReference type="SAM" id="Phobius"/>
    </source>
</evidence>
<dbReference type="PROSITE" id="PS50929">
    <property type="entry name" value="ABC_TM1F"/>
    <property type="match status" value="1"/>
</dbReference>
<dbReference type="GO" id="GO:0016887">
    <property type="term" value="F:ATP hydrolysis activity"/>
    <property type="evidence" value="ECO:0007669"/>
    <property type="project" value="InterPro"/>
</dbReference>
<dbReference type="InterPro" id="IPR011527">
    <property type="entry name" value="ABC1_TM_dom"/>
</dbReference>
<dbReference type="EMBL" id="SNWH01000008">
    <property type="protein sequence ID" value="TDO07732.1"/>
    <property type="molecule type" value="Genomic_DNA"/>
</dbReference>
<keyword evidence="3" id="KW-0547">Nucleotide-binding</keyword>
<dbReference type="InterPro" id="IPR039421">
    <property type="entry name" value="Type_1_exporter"/>
</dbReference>
<gene>
    <name evidence="10" type="ORF">DFO68_10897</name>
</gene>
<evidence type="ECO:0000256" key="6">
    <source>
        <dbReference type="ARBA" id="ARBA00023136"/>
    </source>
</evidence>
<evidence type="ECO:0000256" key="5">
    <source>
        <dbReference type="ARBA" id="ARBA00022989"/>
    </source>
</evidence>
<evidence type="ECO:0000256" key="1">
    <source>
        <dbReference type="ARBA" id="ARBA00004651"/>
    </source>
</evidence>
<evidence type="ECO:0000256" key="2">
    <source>
        <dbReference type="ARBA" id="ARBA00022692"/>
    </source>
</evidence>
<dbReference type="InterPro" id="IPR003439">
    <property type="entry name" value="ABC_transporter-like_ATP-bd"/>
</dbReference>
<dbReference type="SMART" id="SM00382">
    <property type="entry name" value="AAA"/>
    <property type="match status" value="1"/>
</dbReference>
<feature type="transmembrane region" description="Helical" evidence="7">
    <location>
        <begin position="148"/>
        <end position="168"/>
    </location>
</feature>
<organism evidence="10 11">
    <name type="scientific">Halomonas ventosae</name>
    <dbReference type="NCBI Taxonomy" id="229007"/>
    <lineage>
        <taxon>Bacteria</taxon>
        <taxon>Pseudomonadati</taxon>
        <taxon>Pseudomonadota</taxon>
        <taxon>Gammaproteobacteria</taxon>
        <taxon>Oceanospirillales</taxon>
        <taxon>Halomonadaceae</taxon>
        <taxon>Halomonas</taxon>
    </lineage>
</organism>
<reference evidence="10 11" key="1">
    <citation type="submission" date="2019-03" db="EMBL/GenBank/DDBJ databases">
        <title>Freshwater and sediment microbial communities from various areas in North America, analyzing microbe dynamics in response to fracking.</title>
        <authorList>
            <person name="Lamendella R."/>
        </authorList>
    </citation>
    <scope>NUCLEOTIDE SEQUENCE [LARGE SCALE GENOMIC DNA]</scope>
    <source>
        <strain evidence="10 11">1_TX</strain>
    </source>
</reference>
<dbReference type="InterPro" id="IPR003593">
    <property type="entry name" value="AAA+_ATPase"/>
</dbReference>
<evidence type="ECO:0000256" key="4">
    <source>
        <dbReference type="ARBA" id="ARBA00022840"/>
    </source>
</evidence>
<dbReference type="SUPFAM" id="SSF52540">
    <property type="entry name" value="P-loop containing nucleoside triphosphate hydrolases"/>
    <property type="match status" value="1"/>
</dbReference>
<feature type="transmembrane region" description="Helical" evidence="7">
    <location>
        <begin position="263"/>
        <end position="280"/>
    </location>
</feature>
<keyword evidence="6 7" id="KW-0472">Membrane</keyword>
<dbReference type="InterPro" id="IPR017871">
    <property type="entry name" value="ABC_transporter-like_CS"/>
</dbReference>